<dbReference type="InterPro" id="IPR035906">
    <property type="entry name" value="MetI-like_sf"/>
</dbReference>
<keyword evidence="3 8" id="KW-0813">Transport</keyword>
<proteinExistence type="inferred from homology"/>
<dbReference type="GO" id="GO:0006865">
    <property type="term" value="P:amino acid transport"/>
    <property type="evidence" value="ECO:0007669"/>
    <property type="project" value="TreeGrafter"/>
</dbReference>
<comment type="similarity">
    <text evidence="2">Belongs to the binding-protein-dependent transport system permease family. HisMQ subfamily.</text>
</comment>
<protein>
    <submittedName>
        <fullName evidence="10">Amino acid ABC transporter permease</fullName>
    </submittedName>
</protein>
<dbReference type="InterPro" id="IPR000515">
    <property type="entry name" value="MetI-like"/>
</dbReference>
<evidence type="ECO:0000256" key="8">
    <source>
        <dbReference type="RuleBase" id="RU363032"/>
    </source>
</evidence>
<sequence length="362" mass="40319">MANALQPLVSGRRNALDWWLRERVWPSPFHILLSFATLALVVPICVKIANWAIFDAVFVSTGPESCRDAVGACWAVIAEKHRVILFGLYPFDEQWRPTLAVAIYLITVIVTLTPRFWSLRLLVPLWTIAVFVIGALMYGGIGPLRIVPTTEWGGLALTMIMFSGTVILGFPIAVLLALGRRSHLALLRSVSVVLIETLRGVPLITILFVAVNVFPLFLPAGTNVDKLLRVTIGIAIFFACYQAETIRGGLQAVPEGQYEAAKALGLRYWQMTGRIILPQALRIAFPAIMNHVIAAMKNTSFVMIIGLFDILTATTAVMQDPVWRKYYVEAYTFVGFVYFAFGFALSIYARLMERRMNKGYVS</sequence>
<feature type="transmembrane region" description="Helical" evidence="8">
    <location>
        <begin position="121"/>
        <end position="141"/>
    </location>
</feature>
<reference evidence="10" key="1">
    <citation type="submission" date="2020-09" db="EMBL/GenBank/DDBJ databases">
        <title>Bosea spartocytisi sp. nov. a root nodule endophyte of Spartocytisus supranubius in the high mountain ecosystem fo the Teide National Park (Canary Islands, Spain).</title>
        <authorList>
            <person name="Pulido-Suarez L."/>
            <person name="Peix A."/>
            <person name="Igual J.M."/>
            <person name="Socas-Perez N."/>
            <person name="Velazquez E."/>
            <person name="Flores-Felix J.D."/>
            <person name="Leon-Barrios M."/>
        </authorList>
    </citation>
    <scope>NUCLEOTIDE SEQUENCE</scope>
    <source>
        <strain evidence="10">SSUT16</strain>
    </source>
</reference>
<evidence type="ECO:0000256" key="7">
    <source>
        <dbReference type="ARBA" id="ARBA00023136"/>
    </source>
</evidence>
<name>A0A927E8F8_9HYPH</name>
<dbReference type="NCBIfam" id="TIGR01726">
    <property type="entry name" value="HEQRo_perm_3TM"/>
    <property type="match status" value="1"/>
</dbReference>
<dbReference type="RefSeq" id="WP_191124228.1">
    <property type="nucleotide sequence ID" value="NZ_JACXWY010000005.1"/>
</dbReference>
<feature type="domain" description="ABC transmembrane type-1" evidence="9">
    <location>
        <begin position="155"/>
        <end position="349"/>
    </location>
</feature>
<dbReference type="PANTHER" id="PTHR30614:SF41">
    <property type="entry name" value="INNER MEMBRANE AMINO-ACID ABC TRANSPORTER PERMEASE PROTEIN YHDY"/>
    <property type="match status" value="1"/>
</dbReference>
<gene>
    <name evidence="10" type="ORF">IED13_11260</name>
</gene>
<feature type="transmembrane region" description="Helical" evidence="8">
    <location>
        <begin position="200"/>
        <end position="221"/>
    </location>
</feature>
<feature type="transmembrane region" description="Helical" evidence="8">
    <location>
        <begin position="31"/>
        <end position="54"/>
    </location>
</feature>
<feature type="transmembrane region" description="Helical" evidence="8">
    <location>
        <begin position="153"/>
        <end position="179"/>
    </location>
</feature>
<dbReference type="Pfam" id="PF00528">
    <property type="entry name" value="BPD_transp_1"/>
    <property type="match status" value="1"/>
</dbReference>
<evidence type="ECO:0000259" key="9">
    <source>
        <dbReference type="PROSITE" id="PS50928"/>
    </source>
</evidence>
<evidence type="ECO:0000256" key="1">
    <source>
        <dbReference type="ARBA" id="ARBA00004429"/>
    </source>
</evidence>
<dbReference type="CDD" id="cd06261">
    <property type="entry name" value="TM_PBP2"/>
    <property type="match status" value="1"/>
</dbReference>
<evidence type="ECO:0000313" key="10">
    <source>
        <dbReference type="EMBL" id="MBD3846278.1"/>
    </source>
</evidence>
<dbReference type="EMBL" id="JACXWY010000005">
    <property type="protein sequence ID" value="MBD3846278.1"/>
    <property type="molecule type" value="Genomic_DNA"/>
</dbReference>
<dbReference type="InterPro" id="IPR010065">
    <property type="entry name" value="AA_ABC_transptr_permease_3TM"/>
</dbReference>
<comment type="caution">
    <text evidence="10">The sequence shown here is derived from an EMBL/GenBank/DDBJ whole genome shotgun (WGS) entry which is preliminary data.</text>
</comment>
<dbReference type="PANTHER" id="PTHR30614">
    <property type="entry name" value="MEMBRANE COMPONENT OF AMINO ACID ABC TRANSPORTER"/>
    <property type="match status" value="1"/>
</dbReference>
<dbReference type="PROSITE" id="PS50928">
    <property type="entry name" value="ABC_TM1"/>
    <property type="match status" value="1"/>
</dbReference>
<feature type="transmembrane region" description="Helical" evidence="8">
    <location>
        <begin position="299"/>
        <end position="318"/>
    </location>
</feature>
<keyword evidence="5 8" id="KW-0812">Transmembrane</keyword>
<evidence type="ECO:0000256" key="4">
    <source>
        <dbReference type="ARBA" id="ARBA00022475"/>
    </source>
</evidence>
<dbReference type="GO" id="GO:0043190">
    <property type="term" value="C:ATP-binding cassette (ABC) transporter complex"/>
    <property type="evidence" value="ECO:0007669"/>
    <property type="project" value="InterPro"/>
</dbReference>
<evidence type="ECO:0000256" key="5">
    <source>
        <dbReference type="ARBA" id="ARBA00022692"/>
    </source>
</evidence>
<dbReference type="Gene3D" id="1.10.3720.10">
    <property type="entry name" value="MetI-like"/>
    <property type="match status" value="1"/>
</dbReference>
<keyword evidence="7 8" id="KW-0472">Membrane</keyword>
<organism evidence="10 11">
    <name type="scientific">Bosea spartocytisi</name>
    <dbReference type="NCBI Taxonomy" id="2773451"/>
    <lineage>
        <taxon>Bacteria</taxon>
        <taxon>Pseudomonadati</taxon>
        <taxon>Pseudomonadota</taxon>
        <taxon>Alphaproteobacteria</taxon>
        <taxon>Hyphomicrobiales</taxon>
        <taxon>Boseaceae</taxon>
        <taxon>Bosea</taxon>
    </lineage>
</organism>
<dbReference type="AlphaFoldDB" id="A0A927E8F8"/>
<feature type="transmembrane region" description="Helical" evidence="8">
    <location>
        <begin position="330"/>
        <end position="349"/>
    </location>
</feature>
<evidence type="ECO:0000256" key="2">
    <source>
        <dbReference type="ARBA" id="ARBA00010072"/>
    </source>
</evidence>
<dbReference type="InterPro" id="IPR043429">
    <property type="entry name" value="ArtM/GltK/GlnP/TcyL/YhdX-like"/>
</dbReference>
<keyword evidence="6 8" id="KW-1133">Transmembrane helix</keyword>
<comment type="subcellular location">
    <subcellularLocation>
        <location evidence="1">Cell inner membrane</location>
        <topology evidence="1">Multi-pass membrane protein</topology>
    </subcellularLocation>
    <subcellularLocation>
        <location evidence="8">Cell membrane</location>
        <topology evidence="8">Multi-pass membrane protein</topology>
    </subcellularLocation>
</comment>
<evidence type="ECO:0000256" key="6">
    <source>
        <dbReference type="ARBA" id="ARBA00022989"/>
    </source>
</evidence>
<feature type="transmembrane region" description="Helical" evidence="8">
    <location>
        <begin position="95"/>
        <end position="114"/>
    </location>
</feature>
<dbReference type="GO" id="GO:0022857">
    <property type="term" value="F:transmembrane transporter activity"/>
    <property type="evidence" value="ECO:0007669"/>
    <property type="project" value="InterPro"/>
</dbReference>
<dbReference type="SUPFAM" id="SSF161098">
    <property type="entry name" value="MetI-like"/>
    <property type="match status" value="1"/>
</dbReference>
<dbReference type="Proteomes" id="UP000619295">
    <property type="component" value="Unassembled WGS sequence"/>
</dbReference>
<evidence type="ECO:0000256" key="3">
    <source>
        <dbReference type="ARBA" id="ARBA00022448"/>
    </source>
</evidence>
<keyword evidence="4" id="KW-1003">Cell membrane</keyword>
<accession>A0A927E8F8</accession>
<keyword evidence="11" id="KW-1185">Reference proteome</keyword>
<evidence type="ECO:0000313" key="11">
    <source>
        <dbReference type="Proteomes" id="UP000619295"/>
    </source>
</evidence>